<keyword evidence="3" id="KW-1185">Reference proteome</keyword>
<dbReference type="PANTHER" id="PTHR12110">
    <property type="entry name" value="HYDROXYPYRUVATE ISOMERASE"/>
    <property type="match status" value="1"/>
</dbReference>
<dbReference type="RefSeq" id="WP_083160137.1">
    <property type="nucleotide sequence ID" value="NZ_MVHF01000002.1"/>
</dbReference>
<dbReference type="PANTHER" id="PTHR12110:SF53">
    <property type="entry name" value="BLR5974 PROTEIN"/>
    <property type="match status" value="1"/>
</dbReference>
<dbReference type="STRING" id="1927124.BST13_02015"/>
<evidence type="ECO:0000259" key="1">
    <source>
        <dbReference type="Pfam" id="PF01261"/>
    </source>
</evidence>
<feature type="domain" description="Xylose isomerase-like TIM barrel" evidence="1">
    <location>
        <begin position="49"/>
        <end position="282"/>
    </location>
</feature>
<dbReference type="Proteomes" id="UP000192448">
    <property type="component" value="Unassembled WGS sequence"/>
</dbReference>
<protein>
    <submittedName>
        <fullName evidence="2">Sugar isomerase</fullName>
    </submittedName>
</protein>
<name>A0A1X0BA54_9MYCO</name>
<dbReference type="Pfam" id="PF01261">
    <property type="entry name" value="AP_endonuc_2"/>
    <property type="match status" value="1"/>
</dbReference>
<reference evidence="2 3" key="1">
    <citation type="submission" date="2017-02" db="EMBL/GenBank/DDBJ databases">
        <title>The new phylogeny of genus Mycobacterium.</title>
        <authorList>
            <person name="Tortoli E."/>
            <person name="Trovato A."/>
            <person name="Cirillo D.M."/>
        </authorList>
    </citation>
    <scope>NUCLEOTIDE SEQUENCE [LARGE SCALE GENOMIC DNA]</scope>
    <source>
        <strain evidence="2 3">RW6</strain>
    </source>
</reference>
<organism evidence="2 3">
    <name type="scientific">Mycobacterium aquaticum</name>
    <dbReference type="NCBI Taxonomy" id="1927124"/>
    <lineage>
        <taxon>Bacteria</taxon>
        <taxon>Bacillati</taxon>
        <taxon>Actinomycetota</taxon>
        <taxon>Actinomycetes</taxon>
        <taxon>Mycobacteriales</taxon>
        <taxon>Mycobacteriaceae</taxon>
        <taxon>Mycobacterium</taxon>
    </lineage>
</organism>
<dbReference type="Gene3D" id="3.20.20.150">
    <property type="entry name" value="Divalent-metal-dependent TIM barrel enzymes"/>
    <property type="match status" value="1"/>
</dbReference>
<dbReference type="EMBL" id="MVHF01000002">
    <property type="protein sequence ID" value="ORA39089.1"/>
    <property type="molecule type" value="Genomic_DNA"/>
</dbReference>
<dbReference type="InterPro" id="IPR050312">
    <property type="entry name" value="IolE/XylAMocC-like"/>
</dbReference>
<dbReference type="GO" id="GO:0016853">
    <property type="term" value="F:isomerase activity"/>
    <property type="evidence" value="ECO:0007669"/>
    <property type="project" value="UniProtKB-KW"/>
</dbReference>
<comment type="caution">
    <text evidence="2">The sequence shown here is derived from an EMBL/GenBank/DDBJ whole genome shotgun (WGS) entry which is preliminary data.</text>
</comment>
<proteinExistence type="predicted"/>
<dbReference type="InterPro" id="IPR013022">
    <property type="entry name" value="Xyl_isomerase-like_TIM-brl"/>
</dbReference>
<dbReference type="OrthoDB" id="3350993at2"/>
<sequence>MSETTPRYQLGMHTYSLHLSGLGESWGFDHAHAFEKSIDLLQLMDLAVEWQLDGLHITNVDLESLDETRLAEVKAAAEAHGLYLEYNVSFDAPSDPRVNSTVADALRNAKAMGADLVKFSLDIDRPRPLYGTCFHPDVMRQLENRLAEFKANLELLDELGLQIAIENHCDTYADEVVWLVRQLDHPAVGTCVDTINSFVVLEGPEACIEKMAPYANCVHFCDNKLVVDPNGTHWIGAPIGQGDIDCVKVLDTLRERSTRLRRVTFEVEFEQGSDPIEIARKKEIRACEESISYLRDVLGVGVRNR</sequence>
<dbReference type="InterPro" id="IPR036237">
    <property type="entry name" value="Xyl_isomerase-like_sf"/>
</dbReference>
<accession>A0A1X0BA54</accession>
<evidence type="ECO:0000313" key="2">
    <source>
        <dbReference type="EMBL" id="ORA39089.1"/>
    </source>
</evidence>
<dbReference type="AlphaFoldDB" id="A0A1X0BA54"/>
<keyword evidence="2" id="KW-0413">Isomerase</keyword>
<evidence type="ECO:0000313" key="3">
    <source>
        <dbReference type="Proteomes" id="UP000192448"/>
    </source>
</evidence>
<dbReference type="SUPFAM" id="SSF51658">
    <property type="entry name" value="Xylose isomerase-like"/>
    <property type="match status" value="1"/>
</dbReference>
<gene>
    <name evidence="2" type="ORF">BST13_02015</name>
</gene>